<evidence type="ECO:0000259" key="1">
    <source>
        <dbReference type="Pfam" id="PF00610"/>
    </source>
</evidence>
<keyword evidence="3" id="KW-1185">Reference proteome</keyword>
<evidence type="ECO:0000313" key="2">
    <source>
        <dbReference type="EMBL" id="MFH4983564.1"/>
    </source>
</evidence>
<dbReference type="PANTHER" id="PTHR16206:SF4">
    <property type="entry name" value="PROTEIN LET-99"/>
    <property type="match status" value="1"/>
</dbReference>
<dbReference type="AlphaFoldDB" id="A0ABD6EUB4"/>
<dbReference type="Gene3D" id="1.10.10.10">
    <property type="entry name" value="Winged helix-like DNA-binding domain superfamily/Winged helix DNA-binding domain"/>
    <property type="match status" value="1"/>
</dbReference>
<feature type="domain" description="DEP" evidence="1">
    <location>
        <begin position="61"/>
        <end position="91"/>
    </location>
</feature>
<dbReference type="SUPFAM" id="SSF46785">
    <property type="entry name" value="Winged helix' DNA-binding domain"/>
    <property type="match status" value="1"/>
</dbReference>
<dbReference type="Proteomes" id="UP001608902">
    <property type="component" value="Unassembled WGS sequence"/>
</dbReference>
<proteinExistence type="predicted"/>
<dbReference type="PANTHER" id="PTHR16206">
    <property type="entry name" value="DEP DOMAIN-CONTAINING"/>
    <property type="match status" value="1"/>
</dbReference>
<dbReference type="EMBL" id="JBGFUD010012801">
    <property type="protein sequence ID" value="MFH4983564.1"/>
    <property type="molecule type" value="Genomic_DNA"/>
</dbReference>
<reference evidence="2 3" key="1">
    <citation type="submission" date="2024-08" db="EMBL/GenBank/DDBJ databases">
        <title>Gnathostoma spinigerum genome.</title>
        <authorList>
            <person name="Gonzalez-Bertolin B."/>
            <person name="Monzon S."/>
            <person name="Zaballos A."/>
            <person name="Jimenez P."/>
            <person name="Dekumyoy P."/>
            <person name="Varona S."/>
            <person name="Cuesta I."/>
            <person name="Sumanam S."/>
            <person name="Adisakwattana P."/>
            <person name="Gasser R.B."/>
            <person name="Hernandez-Gonzalez A."/>
            <person name="Young N.D."/>
            <person name="Perteguer M.J."/>
        </authorList>
    </citation>
    <scope>NUCLEOTIDE SEQUENCE [LARGE SCALE GENOMIC DNA]</scope>
    <source>
        <strain evidence="2">AL3</strain>
        <tissue evidence="2">Liver</tissue>
    </source>
</reference>
<name>A0ABD6EUB4_9BILA</name>
<comment type="caution">
    <text evidence="2">The sequence shown here is derived from an EMBL/GenBank/DDBJ whole genome shotgun (WGS) entry which is preliminary data.</text>
</comment>
<organism evidence="2 3">
    <name type="scientific">Gnathostoma spinigerum</name>
    <dbReference type="NCBI Taxonomy" id="75299"/>
    <lineage>
        <taxon>Eukaryota</taxon>
        <taxon>Metazoa</taxon>
        <taxon>Ecdysozoa</taxon>
        <taxon>Nematoda</taxon>
        <taxon>Chromadorea</taxon>
        <taxon>Rhabditida</taxon>
        <taxon>Spirurina</taxon>
        <taxon>Gnathostomatomorpha</taxon>
        <taxon>Gnathostomatoidea</taxon>
        <taxon>Gnathostomatidae</taxon>
        <taxon>Gnathostoma</taxon>
    </lineage>
</organism>
<dbReference type="InterPro" id="IPR036388">
    <property type="entry name" value="WH-like_DNA-bd_sf"/>
</dbReference>
<accession>A0ABD6EUB4</accession>
<dbReference type="InterPro" id="IPR036390">
    <property type="entry name" value="WH_DNA-bd_sf"/>
</dbReference>
<protein>
    <recommendedName>
        <fullName evidence="1">DEP domain-containing protein</fullName>
    </recommendedName>
</protein>
<sequence length="102" mass="11706">MSEAVRLKGYRGPLLTLNDNFSGDASCSSKKRADSEENLFEGQFKATKIWNGILNRFHDTMPLKRHRRQFKTYEACFTGKEAVDFLLEELPSFISGGREITR</sequence>
<evidence type="ECO:0000313" key="3">
    <source>
        <dbReference type="Proteomes" id="UP001608902"/>
    </source>
</evidence>
<dbReference type="InterPro" id="IPR000591">
    <property type="entry name" value="DEP_dom"/>
</dbReference>
<dbReference type="Pfam" id="PF00610">
    <property type="entry name" value="DEP"/>
    <property type="match status" value="1"/>
</dbReference>
<gene>
    <name evidence="2" type="ORF">AB6A40_010273</name>
</gene>